<evidence type="ECO:0000256" key="1">
    <source>
        <dbReference type="ARBA" id="ARBA00004651"/>
    </source>
</evidence>
<dbReference type="SUPFAM" id="SSF161098">
    <property type="entry name" value="MetI-like"/>
    <property type="match status" value="1"/>
</dbReference>
<dbReference type="Proteomes" id="UP001256827">
    <property type="component" value="Chromosome"/>
</dbReference>
<evidence type="ECO:0000256" key="2">
    <source>
        <dbReference type="ARBA" id="ARBA00022448"/>
    </source>
</evidence>
<keyword evidence="3" id="KW-1003">Cell membrane</keyword>
<protein>
    <recommendedName>
        <fullName evidence="12">Nickel import system permease protein NikB</fullName>
    </recommendedName>
</protein>
<evidence type="ECO:0000256" key="10">
    <source>
        <dbReference type="ARBA" id="ARBA00024202"/>
    </source>
</evidence>
<dbReference type="InterPro" id="IPR050045">
    <property type="entry name" value="Opp2B"/>
</dbReference>
<comment type="subunit">
    <text evidence="11">The complex is composed of two ATP-binding proteins (NikD and NikE), two transmembrane proteins (NikB and NikC) and a solute-binding protein (NikA).</text>
</comment>
<evidence type="ECO:0000256" key="12">
    <source>
        <dbReference type="ARBA" id="ARBA00044774"/>
    </source>
</evidence>
<accession>A0ABY9T8K7</accession>
<comment type="subcellular location">
    <subcellularLocation>
        <location evidence="1 13">Cell membrane</location>
        <topology evidence="1 13">Multi-pass membrane protein</topology>
    </subcellularLocation>
</comment>
<dbReference type="PANTHER" id="PTHR43163:SF6">
    <property type="entry name" value="DIPEPTIDE TRANSPORT SYSTEM PERMEASE PROTEIN DPPB-RELATED"/>
    <property type="match status" value="1"/>
</dbReference>
<reference evidence="15 16" key="1">
    <citation type="submission" date="2023-09" db="EMBL/GenBank/DDBJ databases">
        <title>Complete Genome and Methylome dissection of Bacillus brevis NEB573 original source of BbsI restriction endonuclease.</title>
        <authorList>
            <person name="Fomenkov A."/>
            <person name="Roberts R.D."/>
        </authorList>
    </citation>
    <scope>NUCLEOTIDE SEQUENCE [LARGE SCALE GENOMIC DNA]</scope>
    <source>
        <strain evidence="15 16">NEB573</strain>
    </source>
</reference>
<organism evidence="15 16">
    <name type="scientific">Brevibacillus brevis</name>
    <name type="common">Bacillus brevis</name>
    <dbReference type="NCBI Taxonomy" id="1393"/>
    <lineage>
        <taxon>Bacteria</taxon>
        <taxon>Bacillati</taxon>
        <taxon>Bacillota</taxon>
        <taxon>Bacilli</taxon>
        <taxon>Bacillales</taxon>
        <taxon>Paenibacillaceae</taxon>
        <taxon>Brevibacillus</taxon>
    </lineage>
</organism>
<evidence type="ECO:0000256" key="5">
    <source>
        <dbReference type="ARBA" id="ARBA00022692"/>
    </source>
</evidence>
<evidence type="ECO:0000256" key="3">
    <source>
        <dbReference type="ARBA" id="ARBA00022475"/>
    </source>
</evidence>
<keyword evidence="9 13" id="KW-0472">Membrane</keyword>
<dbReference type="InterPro" id="IPR045621">
    <property type="entry name" value="BPD_transp_1_N"/>
</dbReference>
<keyword evidence="8" id="KW-0921">Nickel transport</keyword>
<dbReference type="CDD" id="cd06261">
    <property type="entry name" value="TM_PBP2"/>
    <property type="match status" value="1"/>
</dbReference>
<evidence type="ECO:0000256" key="13">
    <source>
        <dbReference type="RuleBase" id="RU363032"/>
    </source>
</evidence>
<keyword evidence="5 13" id="KW-0812">Transmembrane</keyword>
<dbReference type="InterPro" id="IPR000515">
    <property type="entry name" value="MetI-like"/>
</dbReference>
<feature type="transmembrane region" description="Helical" evidence="13">
    <location>
        <begin position="103"/>
        <end position="121"/>
    </location>
</feature>
<feature type="transmembrane region" description="Helical" evidence="13">
    <location>
        <begin position="175"/>
        <end position="194"/>
    </location>
</feature>
<evidence type="ECO:0000259" key="14">
    <source>
        <dbReference type="PROSITE" id="PS50928"/>
    </source>
</evidence>
<proteinExistence type="inferred from homology"/>
<evidence type="ECO:0000256" key="7">
    <source>
        <dbReference type="ARBA" id="ARBA00023065"/>
    </source>
</evidence>
<feature type="transmembrane region" description="Helical" evidence="13">
    <location>
        <begin position="12"/>
        <end position="32"/>
    </location>
</feature>
<feature type="transmembrane region" description="Helical" evidence="13">
    <location>
        <begin position="275"/>
        <end position="298"/>
    </location>
</feature>
<keyword evidence="7" id="KW-0406">Ion transport</keyword>
<dbReference type="Gene3D" id="1.10.3720.10">
    <property type="entry name" value="MetI-like"/>
    <property type="match status" value="1"/>
</dbReference>
<name>A0ABY9T8K7_BREBE</name>
<keyword evidence="6 13" id="KW-1133">Transmembrane helix</keyword>
<dbReference type="NCBIfam" id="NF045470">
    <property type="entry name" value="Opp2B"/>
    <property type="match status" value="1"/>
</dbReference>
<feature type="transmembrane region" description="Helical" evidence="13">
    <location>
        <begin position="230"/>
        <end position="255"/>
    </location>
</feature>
<feature type="domain" description="ABC transmembrane type-1" evidence="14">
    <location>
        <begin position="97"/>
        <end position="298"/>
    </location>
</feature>
<gene>
    <name evidence="15" type="ORF">RGB73_09020</name>
</gene>
<comment type="similarity">
    <text evidence="10">Belongs to the binding-protein-dependent transport system permease family. OppBC subfamily.</text>
</comment>
<sequence>MLMFVYIIRRLLQMIPVLLGVILVVFLIMQMVPGDPAVLLAGEGASAETIANIRTQLGLDQPVLIQYFHYVTDVFSGDLGTSLRSNLPVFDEIMARLPATIELAIASIFVTIVLGMIAGIISATKQYSAADITIMIVALLGVSLPSFWLGLSLIYYFSVKLHLFPVAGWGTWKHIVLPAVTLGTGGAAIVARMTRSSMLDVVRQDYIRTAKAKGLREQVIIYKHALKNALIPIITVVGLQFGYLLGGTVLVESVFAINGLGRLIVDAIRMRDLPVVQGGVLIASIIFVFVNLLVDVLYRYFNKRIDLN</sequence>
<evidence type="ECO:0000256" key="9">
    <source>
        <dbReference type="ARBA" id="ARBA00023136"/>
    </source>
</evidence>
<feature type="transmembrane region" description="Helical" evidence="13">
    <location>
        <begin position="133"/>
        <end position="155"/>
    </location>
</feature>
<evidence type="ECO:0000256" key="6">
    <source>
        <dbReference type="ARBA" id="ARBA00022989"/>
    </source>
</evidence>
<dbReference type="Pfam" id="PF00528">
    <property type="entry name" value="BPD_transp_1"/>
    <property type="match status" value="1"/>
</dbReference>
<keyword evidence="2 13" id="KW-0813">Transport</keyword>
<evidence type="ECO:0000256" key="11">
    <source>
        <dbReference type="ARBA" id="ARBA00038669"/>
    </source>
</evidence>
<evidence type="ECO:0000256" key="4">
    <source>
        <dbReference type="ARBA" id="ARBA00022596"/>
    </source>
</evidence>
<dbReference type="Pfam" id="PF19300">
    <property type="entry name" value="BPD_transp_1_N"/>
    <property type="match status" value="1"/>
</dbReference>
<evidence type="ECO:0000256" key="8">
    <source>
        <dbReference type="ARBA" id="ARBA00023112"/>
    </source>
</evidence>
<dbReference type="PROSITE" id="PS50928">
    <property type="entry name" value="ABC_TM1"/>
    <property type="match status" value="1"/>
</dbReference>
<dbReference type="PANTHER" id="PTHR43163">
    <property type="entry name" value="DIPEPTIDE TRANSPORT SYSTEM PERMEASE PROTEIN DPPB-RELATED"/>
    <property type="match status" value="1"/>
</dbReference>
<evidence type="ECO:0000313" key="16">
    <source>
        <dbReference type="Proteomes" id="UP001256827"/>
    </source>
</evidence>
<dbReference type="EMBL" id="CP134050">
    <property type="protein sequence ID" value="WNC16440.1"/>
    <property type="molecule type" value="Genomic_DNA"/>
</dbReference>
<keyword evidence="4" id="KW-0533">Nickel</keyword>
<keyword evidence="16" id="KW-1185">Reference proteome</keyword>
<dbReference type="InterPro" id="IPR035906">
    <property type="entry name" value="MetI-like_sf"/>
</dbReference>
<evidence type="ECO:0000313" key="15">
    <source>
        <dbReference type="EMBL" id="WNC16440.1"/>
    </source>
</evidence>